<reference evidence="2 3" key="1">
    <citation type="submission" date="2019-03" db="EMBL/GenBank/DDBJ databases">
        <title>Draft genome sequences of novel Actinobacteria.</title>
        <authorList>
            <person name="Sahin N."/>
            <person name="Ay H."/>
            <person name="Saygin H."/>
        </authorList>
    </citation>
    <scope>NUCLEOTIDE SEQUENCE [LARGE SCALE GENOMIC DNA]</scope>
    <source>
        <strain evidence="2 3">KC310</strain>
    </source>
</reference>
<comment type="caution">
    <text evidence="2">The sequence shown here is derived from an EMBL/GenBank/DDBJ whole genome shotgun (WGS) entry which is preliminary data.</text>
</comment>
<feature type="chain" id="PRO_5020918619" evidence="1">
    <location>
        <begin position="24"/>
        <end position="250"/>
    </location>
</feature>
<dbReference type="AlphaFoldDB" id="A0A4R4VA43"/>
<keyword evidence="3" id="KW-1185">Reference proteome</keyword>
<keyword evidence="1" id="KW-0732">Signal</keyword>
<proteinExistence type="predicted"/>
<protein>
    <submittedName>
        <fullName evidence="2">Uncharacterized protein</fullName>
    </submittedName>
</protein>
<dbReference type="RefSeq" id="WP_132597455.1">
    <property type="nucleotide sequence ID" value="NZ_SMKO01000067.1"/>
</dbReference>
<dbReference type="Proteomes" id="UP000295258">
    <property type="component" value="Unassembled WGS sequence"/>
</dbReference>
<sequence>MRPLACATAAALALSGIAAPAEAAEATTKTVYGYAWSDGQGRLRITPKSASFVKQKGFLGYRLKAAPRAKELRLDYSRAAYGRITVACDLKETEGRVAVDRKGLGRTRCSPRDLSAELGRGPVPVRVEHRGGKATRVNEFVVADRPDQRSARGTIKRIDDTTVVFASGGKKIKLGYTYATSFYRTTAHCGSGWLTGRPVNADANGLGKKPCTPAHLTKALRTVRHPVLVKIEYTPGADSLDQVWEVFGDA</sequence>
<evidence type="ECO:0000313" key="3">
    <source>
        <dbReference type="Proteomes" id="UP000295258"/>
    </source>
</evidence>
<evidence type="ECO:0000256" key="1">
    <source>
        <dbReference type="SAM" id="SignalP"/>
    </source>
</evidence>
<organism evidence="2 3">
    <name type="scientific">Nonomuraea deserti</name>
    <dbReference type="NCBI Taxonomy" id="1848322"/>
    <lineage>
        <taxon>Bacteria</taxon>
        <taxon>Bacillati</taxon>
        <taxon>Actinomycetota</taxon>
        <taxon>Actinomycetes</taxon>
        <taxon>Streptosporangiales</taxon>
        <taxon>Streptosporangiaceae</taxon>
        <taxon>Nonomuraea</taxon>
    </lineage>
</organism>
<feature type="signal peptide" evidence="1">
    <location>
        <begin position="1"/>
        <end position="23"/>
    </location>
</feature>
<name>A0A4R4VA43_9ACTN</name>
<evidence type="ECO:0000313" key="2">
    <source>
        <dbReference type="EMBL" id="TDD02199.1"/>
    </source>
</evidence>
<dbReference type="EMBL" id="SMKO01000067">
    <property type="protein sequence ID" value="TDD02199.1"/>
    <property type="molecule type" value="Genomic_DNA"/>
</dbReference>
<gene>
    <name evidence="2" type="ORF">E1292_23955</name>
</gene>
<accession>A0A4R4VA43</accession>